<name>A0A2U1L2U6_ARTAN</name>
<dbReference type="STRING" id="35608.A0A2U1L2U6"/>
<dbReference type="AlphaFoldDB" id="A0A2U1L2U6"/>
<comment type="caution">
    <text evidence="2">The sequence shown here is derived from an EMBL/GenBank/DDBJ whole genome shotgun (WGS) entry which is preliminary data.</text>
</comment>
<dbReference type="InterPro" id="IPR012988">
    <property type="entry name" value="Ribosomal_uL30_N_euk"/>
</dbReference>
<keyword evidence="3" id="KW-1185">Reference proteome</keyword>
<reference evidence="2 3" key="1">
    <citation type="journal article" date="2018" name="Mol. Plant">
        <title>The genome of Artemisia annua provides insight into the evolution of Asteraceae family and artemisinin biosynthesis.</title>
        <authorList>
            <person name="Shen Q."/>
            <person name="Zhang L."/>
            <person name="Liao Z."/>
            <person name="Wang S."/>
            <person name="Yan T."/>
            <person name="Shi P."/>
            <person name="Liu M."/>
            <person name="Fu X."/>
            <person name="Pan Q."/>
            <person name="Wang Y."/>
            <person name="Lv Z."/>
            <person name="Lu X."/>
            <person name="Zhang F."/>
            <person name="Jiang W."/>
            <person name="Ma Y."/>
            <person name="Chen M."/>
            <person name="Hao X."/>
            <person name="Li L."/>
            <person name="Tang Y."/>
            <person name="Lv G."/>
            <person name="Zhou Y."/>
            <person name="Sun X."/>
            <person name="Brodelius P.E."/>
            <person name="Rose J.K.C."/>
            <person name="Tang K."/>
        </authorList>
    </citation>
    <scope>NUCLEOTIDE SEQUENCE [LARGE SCALE GENOMIC DNA]</scope>
    <source>
        <strain evidence="3">cv. Huhao1</strain>
        <tissue evidence="2">Leaf</tissue>
    </source>
</reference>
<protein>
    <submittedName>
        <fullName evidence="2">Ribosomal protein L30, conserved site-containing protein</fullName>
    </submittedName>
</protein>
<proteinExistence type="predicted"/>
<organism evidence="2 3">
    <name type="scientific">Artemisia annua</name>
    <name type="common">Sweet wormwood</name>
    <dbReference type="NCBI Taxonomy" id="35608"/>
    <lineage>
        <taxon>Eukaryota</taxon>
        <taxon>Viridiplantae</taxon>
        <taxon>Streptophyta</taxon>
        <taxon>Embryophyta</taxon>
        <taxon>Tracheophyta</taxon>
        <taxon>Spermatophyta</taxon>
        <taxon>Magnoliopsida</taxon>
        <taxon>eudicotyledons</taxon>
        <taxon>Gunneridae</taxon>
        <taxon>Pentapetalae</taxon>
        <taxon>asterids</taxon>
        <taxon>campanulids</taxon>
        <taxon>Asterales</taxon>
        <taxon>Asteraceae</taxon>
        <taxon>Asteroideae</taxon>
        <taxon>Anthemideae</taxon>
        <taxon>Artemisiinae</taxon>
        <taxon>Artemisia</taxon>
    </lineage>
</organism>
<accession>A0A2U1L2U6</accession>
<keyword evidence="2" id="KW-0687">Ribonucleoprotein</keyword>
<dbReference type="Proteomes" id="UP000245207">
    <property type="component" value="Unassembled WGS sequence"/>
</dbReference>
<dbReference type="Pfam" id="PF08079">
    <property type="entry name" value="Ribosomal_L30_N"/>
    <property type="match status" value="1"/>
</dbReference>
<sequence length="147" mass="16923">MKAADQLLKNQKRSDEWDLVKKQEELWKKKNAANKKLIFNRANQYTNEYEDQDENSVDPPQSVQRGVTELEVYLYTSLPIPFRPCHLVLQLVDYFRFTEISKSYYTVVAQPTENTILLHITENVTADVGHGSLVVSSSKGLFGQSVR</sequence>
<dbReference type="EMBL" id="PKPP01011908">
    <property type="protein sequence ID" value="PWA43294.1"/>
    <property type="molecule type" value="Genomic_DNA"/>
</dbReference>
<dbReference type="GO" id="GO:0005840">
    <property type="term" value="C:ribosome"/>
    <property type="evidence" value="ECO:0007669"/>
    <property type="project" value="UniProtKB-KW"/>
</dbReference>
<evidence type="ECO:0000313" key="3">
    <source>
        <dbReference type="Proteomes" id="UP000245207"/>
    </source>
</evidence>
<keyword evidence="2" id="KW-0689">Ribosomal protein</keyword>
<gene>
    <name evidence="2" type="ORF">CTI12_AA536970</name>
</gene>
<evidence type="ECO:0000313" key="2">
    <source>
        <dbReference type="EMBL" id="PWA43294.1"/>
    </source>
</evidence>
<evidence type="ECO:0000259" key="1">
    <source>
        <dbReference type="Pfam" id="PF08079"/>
    </source>
</evidence>
<feature type="domain" description="Large ribosomal subunit protein uL30 N-terminal eukaryotes" evidence="1">
    <location>
        <begin position="6"/>
        <end position="57"/>
    </location>
</feature>